<dbReference type="SUPFAM" id="SSF158634">
    <property type="entry name" value="RPA2825-like"/>
    <property type="match status" value="1"/>
</dbReference>
<reference evidence="3" key="1">
    <citation type="submission" date="2018-01" db="EMBL/GenBank/DDBJ databases">
        <authorList>
            <person name="Clerissi C."/>
        </authorList>
    </citation>
    <scope>NUCLEOTIDE SEQUENCE</scope>
    <source>
        <strain evidence="3">Cupriavidus taiwanensis STM 8556</strain>
    </source>
</reference>
<evidence type="ECO:0000259" key="2">
    <source>
        <dbReference type="Pfam" id="PF12200"/>
    </source>
</evidence>
<gene>
    <name evidence="3" type="ORF">CBM2613_B50187</name>
</gene>
<dbReference type="AlphaFoldDB" id="A0A375ECL6"/>
<proteinExistence type="predicted"/>
<sequence>MSIFKDILNKLLGKDKPAATTTATTTSTPPAAGTPTSAGAPAGTAPTAGAGAAPPGNVQGTTGAAAGAQATPLSGVDVDVEAIMDRMVQQSGQTLNWRTSIVDTMKALGIDSSLEHRKELARELHYTGDMDDSAAMNVWLHKRLMQELAANGGKLPKELS</sequence>
<evidence type="ECO:0000256" key="1">
    <source>
        <dbReference type="SAM" id="MobiDB-lite"/>
    </source>
</evidence>
<dbReference type="Pfam" id="PF12200">
    <property type="entry name" value="DUF3597"/>
    <property type="match status" value="1"/>
</dbReference>
<evidence type="ECO:0000313" key="3">
    <source>
        <dbReference type="EMBL" id="SOZ73045.1"/>
    </source>
</evidence>
<organism evidence="3">
    <name type="scientific">Cupriavidus taiwanensis</name>
    <dbReference type="NCBI Taxonomy" id="164546"/>
    <lineage>
        <taxon>Bacteria</taxon>
        <taxon>Pseudomonadati</taxon>
        <taxon>Pseudomonadota</taxon>
        <taxon>Betaproteobacteria</taxon>
        <taxon>Burkholderiales</taxon>
        <taxon>Burkholderiaceae</taxon>
        <taxon>Cupriavidus</taxon>
    </lineage>
</organism>
<name>A0A375ECL6_9BURK</name>
<dbReference type="RefSeq" id="WP_116331828.1">
    <property type="nucleotide sequence ID" value="NZ_LT992563.1"/>
</dbReference>
<dbReference type="Proteomes" id="UP000256952">
    <property type="component" value="Chromosome CBM2613_b"/>
</dbReference>
<comment type="caution">
    <text evidence="3">The sequence shown here is derived from an EMBL/GenBank/DDBJ whole genome shotgun (WGS) entry which is preliminary data.</text>
</comment>
<dbReference type="EMBL" id="OFTH01000047">
    <property type="protein sequence ID" value="SOZ73045.1"/>
    <property type="molecule type" value="Genomic_DNA"/>
</dbReference>
<accession>A0A375ECL6</accession>
<feature type="region of interest" description="Disordered" evidence="1">
    <location>
        <begin position="18"/>
        <end position="69"/>
    </location>
</feature>
<feature type="domain" description="DUF3597" evidence="2">
    <location>
        <begin position="3"/>
        <end position="156"/>
    </location>
</feature>
<dbReference type="InterPro" id="IPR022016">
    <property type="entry name" value="DUF3597"/>
</dbReference>
<protein>
    <recommendedName>
        <fullName evidence="2">DUF3597 domain-containing protein</fullName>
    </recommendedName>
</protein>